<gene>
    <name evidence="2" type="primary">LOC112905176</name>
</gene>
<dbReference type="OrthoDB" id="8048611at2759"/>
<organism evidence="1 2">
    <name type="scientific">Agrilus planipennis</name>
    <name type="common">Emerald ash borer</name>
    <name type="synonym">Agrilus marcopoli</name>
    <dbReference type="NCBI Taxonomy" id="224129"/>
    <lineage>
        <taxon>Eukaryota</taxon>
        <taxon>Metazoa</taxon>
        <taxon>Ecdysozoa</taxon>
        <taxon>Arthropoda</taxon>
        <taxon>Hexapoda</taxon>
        <taxon>Insecta</taxon>
        <taxon>Pterygota</taxon>
        <taxon>Neoptera</taxon>
        <taxon>Endopterygota</taxon>
        <taxon>Coleoptera</taxon>
        <taxon>Polyphaga</taxon>
        <taxon>Elateriformia</taxon>
        <taxon>Buprestoidea</taxon>
        <taxon>Buprestidae</taxon>
        <taxon>Agrilinae</taxon>
        <taxon>Agrilus</taxon>
    </lineage>
</organism>
<dbReference type="AlphaFoldDB" id="A0A7F5RA65"/>
<accession>A0A7F5RA65</accession>
<proteinExistence type="predicted"/>
<dbReference type="Proteomes" id="UP000192223">
    <property type="component" value="Unplaced"/>
</dbReference>
<name>A0A7F5RA65_AGRPL</name>
<dbReference type="RefSeq" id="XP_025832864.1">
    <property type="nucleotide sequence ID" value="XM_025977079.1"/>
</dbReference>
<evidence type="ECO:0000313" key="1">
    <source>
        <dbReference type="Proteomes" id="UP000192223"/>
    </source>
</evidence>
<keyword evidence="1" id="KW-1185">Reference proteome</keyword>
<sequence length="107" mass="12943">MFRFHTSEPYRWQHEEGFKVVRSNFKQRIETLLFENKWDECLLPSQFLKEVELRAIPELKRQLTKHSVFKFNMELLGQYAKLLEDQVTMPVKSFQTKMCTVISEKDL</sequence>
<dbReference type="GeneID" id="112905176"/>
<evidence type="ECO:0000313" key="2">
    <source>
        <dbReference type="RefSeq" id="XP_025832864.1"/>
    </source>
</evidence>
<reference evidence="2" key="1">
    <citation type="submission" date="2025-08" db="UniProtKB">
        <authorList>
            <consortium name="RefSeq"/>
        </authorList>
    </citation>
    <scope>IDENTIFICATION</scope>
    <source>
        <tissue evidence="2">Entire body</tissue>
    </source>
</reference>
<dbReference type="InParanoid" id="A0A7F5RA65"/>
<dbReference type="KEGG" id="apln:112905176"/>
<protein>
    <submittedName>
        <fullName evidence="2">Uncharacterized protein LOC112905176</fullName>
    </submittedName>
</protein>